<name>B6TBJ4_MAIZE</name>
<feature type="coiled-coil region" evidence="1">
    <location>
        <begin position="16"/>
        <end position="81"/>
    </location>
</feature>
<protein>
    <submittedName>
        <fullName evidence="2">Uncharacterized protein</fullName>
    </submittedName>
</protein>
<sequence length="105" mass="11906">MREDLENEVSQIKDKISAKGQHIADLQKKAQKLEDELAAARKVSSERQLAVTDLYKHFLQLQDYNDRVKTAEHRLQSLVDAAMAELDMAEDATTRDGSMYENGVV</sequence>
<evidence type="ECO:0000256" key="1">
    <source>
        <dbReference type="SAM" id="Coils"/>
    </source>
</evidence>
<dbReference type="AlphaFoldDB" id="B6TBJ4"/>
<proteinExistence type="evidence at transcript level"/>
<organism evidence="2">
    <name type="scientific">Zea mays</name>
    <name type="common">Maize</name>
    <dbReference type="NCBI Taxonomy" id="4577"/>
    <lineage>
        <taxon>Eukaryota</taxon>
        <taxon>Viridiplantae</taxon>
        <taxon>Streptophyta</taxon>
        <taxon>Embryophyta</taxon>
        <taxon>Tracheophyta</taxon>
        <taxon>Spermatophyta</taxon>
        <taxon>Magnoliopsida</taxon>
        <taxon>Liliopsida</taxon>
        <taxon>Poales</taxon>
        <taxon>Poaceae</taxon>
        <taxon>PACMAD clade</taxon>
        <taxon>Panicoideae</taxon>
        <taxon>Andropogonodae</taxon>
        <taxon>Andropogoneae</taxon>
        <taxon>Tripsacinae</taxon>
        <taxon>Zea</taxon>
    </lineage>
</organism>
<dbReference type="EMBL" id="EU962359">
    <property type="protein sequence ID" value="ACG34477.1"/>
    <property type="molecule type" value="mRNA"/>
</dbReference>
<accession>B6TBJ4</accession>
<reference evidence="2" key="1">
    <citation type="journal article" date="2009" name="Plant Mol. Biol.">
        <title>Insights into corn genes derived from large-scale cDNA sequencing.</title>
        <authorList>
            <person name="Alexandrov N.N."/>
            <person name="Brover V.V."/>
            <person name="Freidin S."/>
            <person name="Troukhan M.E."/>
            <person name="Tatarinova T.V."/>
            <person name="Zhang H."/>
            <person name="Swaller T.J."/>
            <person name="Lu Y.P."/>
            <person name="Bouck J."/>
            <person name="Flavell R.B."/>
            <person name="Feldmann K.A."/>
        </authorList>
    </citation>
    <scope>NUCLEOTIDE SEQUENCE</scope>
</reference>
<keyword evidence="1" id="KW-0175">Coiled coil</keyword>
<dbReference type="ExpressionAtlas" id="B6TBJ4">
    <property type="expression patterns" value="baseline and differential"/>
</dbReference>
<evidence type="ECO:0000313" key="2">
    <source>
        <dbReference type="EMBL" id="ACG34477.1"/>
    </source>
</evidence>